<organism evidence="9 10">
    <name type="scientific">Dreissena polymorpha</name>
    <name type="common">Zebra mussel</name>
    <name type="synonym">Mytilus polymorpha</name>
    <dbReference type="NCBI Taxonomy" id="45954"/>
    <lineage>
        <taxon>Eukaryota</taxon>
        <taxon>Metazoa</taxon>
        <taxon>Spiralia</taxon>
        <taxon>Lophotrochozoa</taxon>
        <taxon>Mollusca</taxon>
        <taxon>Bivalvia</taxon>
        <taxon>Autobranchia</taxon>
        <taxon>Heteroconchia</taxon>
        <taxon>Euheterodonta</taxon>
        <taxon>Imparidentia</taxon>
        <taxon>Neoheterodontei</taxon>
        <taxon>Myida</taxon>
        <taxon>Dreissenoidea</taxon>
        <taxon>Dreissenidae</taxon>
        <taxon>Dreissena</taxon>
    </lineage>
</organism>
<dbReference type="InterPro" id="IPR013761">
    <property type="entry name" value="SAM/pointed_sf"/>
</dbReference>
<evidence type="ECO:0000256" key="4">
    <source>
        <dbReference type="ARBA" id="ARBA00022692"/>
    </source>
</evidence>
<reference evidence="9" key="2">
    <citation type="submission" date="2020-11" db="EMBL/GenBank/DDBJ databases">
        <authorList>
            <person name="McCartney M.A."/>
            <person name="Auch B."/>
            <person name="Kono T."/>
            <person name="Mallez S."/>
            <person name="Becker A."/>
            <person name="Gohl D.M."/>
            <person name="Silverstein K.A.T."/>
            <person name="Koren S."/>
            <person name="Bechman K.B."/>
            <person name="Herman A."/>
            <person name="Abrahante J.E."/>
            <person name="Garbe J."/>
        </authorList>
    </citation>
    <scope>NUCLEOTIDE SEQUENCE</scope>
    <source>
        <strain evidence="9">Duluth1</strain>
        <tissue evidence="9">Whole animal</tissue>
    </source>
</reference>
<evidence type="ECO:0000259" key="8">
    <source>
        <dbReference type="PROSITE" id="PS50105"/>
    </source>
</evidence>
<keyword evidence="5 7" id="KW-1133">Transmembrane helix</keyword>
<dbReference type="PROSITE" id="PS50105">
    <property type="entry name" value="SAM_DOMAIN"/>
    <property type="match status" value="2"/>
</dbReference>
<accession>A0A9D4RH41</accession>
<feature type="transmembrane region" description="Helical" evidence="7">
    <location>
        <begin position="203"/>
        <end position="226"/>
    </location>
</feature>
<dbReference type="SUPFAM" id="SSF47769">
    <property type="entry name" value="SAM/Pointed domain"/>
    <property type="match status" value="2"/>
</dbReference>
<gene>
    <name evidence="9" type="ORF">DPMN_031434</name>
</gene>
<dbReference type="GO" id="GO:0006031">
    <property type="term" value="P:chitin biosynthetic process"/>
    <property type="evidence" value="ECO:0007669"/>
    <property type="project" value="TreeGrafter"/>
</dbReference>
<dbReference type="GO" id="GO:0071944">
    <property type="term" value="C:cell periphery"/>
    <property type="evidence" value="ECO:0007669"/>
    <property type="project" value="TreeGrafter"/>
</dbReference>
<dbReference type="SMART" id="SM00454">
    <property type="entry name" value="SAM"/>
    <property type="match status" value="2"/>
</dbReference>
<keyword evidence="3" id="KW-0808">Transferase</keyword>
<reference evidence="9" key="1">
    <citation type="journal article" date="2019" name="bioRxiv">
        <title>The Genome of the Zebra Mussel, Dreissena polymorpha: A Resource for Invasive Species Research.</title>
        <authorList>
            <person name="McCartney M.A."/>
            <person name="Auch B."/>
            <person name="Kono T."/>
            <person name="Mallez S."/>
            <person name="Zhang Y."/>
            <person name="Obille A."/>
            <person name="Becker A."/>
            <person name="Abrahante J.E."/>
            <person name="Garbe J."/>
            <person name="Badalamenti J.P."/>
            <person name="Herman A."/>
            <person name="Mangelson H."/>
            <person name="Liachko I."/>
            <person name="Sullivan S."/>
            <person name="Sone E.D."/>
            <person name="Koren S."/>
            <person name="Silverstein K.A.T."/>
            <person name="Beckman K.B."/>
            <person name="Gohl D.M."/>
        </authorList>
    </citation>
    <scope>NUCLEOTIDE SEQUENCE</scope>
    <source>
        <strain evidence="9">Duluth1</strain>
        <tissue evidence="9">Whole animal</tissue>
    </source>
</reference>
<name>A0A9D4RH41_DREPO</name>
<feature type="domain" description="SAM" evidence="8">
    <location>
        <begin position="415"/>
        <end position="483"/>
    </location>
</feature>
<dbReference type="SUPFAM" id="SSF53448">
    <property type="entry name" value="Nucleotide-diphospho-sugar transferases"/>
    <property type="match status" value="1"/>
</dbReference>
<dbReference type="Pfam" id="PF07647">
    <property type="entry name" value="SAM_2"/>
    <property type="match status" value="2"/>
</dbReference>
<evidence type="ECO:0000256" key="3">
    <source>
        <dbReference type="ARBA" id="ARBA00022676"/>
    </source>
</evidence>
<dbReference type="Pfam" id="PF03142">
    <property type="entry name" value="Chitin_synth_2"/>
    <property type="match status" value="1"/>
</dbReference>
<keyword evidence="10" id="KW-1185">Reference proteome</keyword>
<dbReference type="GO" id="GO:0016020">
    <property type="term" value="C:membrane"/>
    <property type="evidence" value="ECO:0007669"/>
    <property type="project" value="UniProtKB-SubCell"/>
</dbReference>
<keyword evidence="6 7" id="KW-0472">Membrane</keyword>
<evidence type="ECO:0000256" key="2">
    <source>
        <dbReference type="ARBA" id="ARBA00012543"/>
    </source>
</evidence>
<dbReference type="PANTHER" id="PTHR22914">
    <property type="entry name" value="CHITIN SYNTHASE"/>
    <property type="match status" value="1"/>
</dbReference>
<keyword evidence="3" id="KW-0328">Glycosyltransferase</keyword>
<dbReference type="InterPro" id="IPR029044">
    <property type="entry name" value="Nucleotide-diphossugar_trans"/>
</dbReference>
<evidence type="ECO:0000256" key="1">
    <source>
        <dbReference type="ARBA" id="ARBA00004141"/>
    </source>
</evidence>
<feature type="transmembrane region" description="Helical" evidence="7">
    <location>
        <begin position="177"/>
        <end position="196"/>
    </location>
</feature>
<comment type="caution">
    <text evidence="9">The sequence shown here is derived from an EMBL/GenBank/DDBJ whole genome shotgun (WGS) entry which is preliminary data.</text>
</comment>
<protein>
    <recommendedName>
        <fullName evidence="2">chitin synthase</fullName>
        <ecNumber evidence="2">2.4.1.16</ecNumber>
    </recommendedName>
</protein>
<dbReference type="CDD" id="cd09487">
    <property type="entry name" value="SAM_superfamily"/>
    <property type="match status" value="1"/>
</dbReference>
<dbReference type="AlphaFoldDB" id="A0A9D4RH41"/>
<dbReference type="InterPro" id="IPR001660">
    <property type="entry name" value="SAM"/>
</dbReference>
<dbReference type="PANTHER" id="PTHR22914:SF41">
    <property type="entry name" value="CHITIN SYNTHASE 7"/>
    <property type="match status" value="1"/>
</dbReference>
<evidence type="ECO:0000256" key="7">
    <source>
        <dbReference type="SAM" id="Phobius"/>
    </source>
</evidence>
<evidence type="ECO:0000256" key="5">
    <source>
        <dbReference type="ARBA" id="ARBA00022989"/>
    </source>
</evidence>
<feature type="domain" description="SAM" evidence="8">
    <location>
        <begin position="344"/>
        <end position="410"/>
    </location>
</feature>
<comment type="subcellular location">
    <subcellularLocation>
        <location evidence="1">Membrane</location>
        <topology evidence="1">Multi-pass membrane protein</topology>
    </subcellularLocation>
</comment>
<sequence length="485" mass="55238">MGEDRWLCTLMVQSGWRIEYCAAAENSTYCPEDFDEFFKQRRRWVVSTLANLALLVKEWSTISRLNHRVSVVFLLYQVVHLFATLIGPSSIILVVTGGLTYAWSINPTISVILQVVVMVLFALVCLTSSSKTQLNAAKFLSVLYTIVMAAVMVGTAVEVAKEMSKTDDAPFIDPSFPISTTTLYLAIVVGIFLLTGMMHPSEFYCLLHGFWFFLCIPAGYLILMIYSICNITDQSWGTREVKDSSVRVMPKNSQDRLIAVFKKVFFCCFTKMETRLIESQTEAGTRRSMRLDSVSESLVPTADTKTASSSIRRMSYVNEAFDAVDDEHVGFSNTEEDDEQFFDWKGVPVEQWLGRDFKAYDSVVKKFKDNGFENTTFISKMTETELKDIGIKSTGQKHFLMEKIKKLPDFEVVVTVPKDVNSWLNTIGLLMYKDNFKQEQITSSKDMEVLKTFTRSKIELELKITKIGHIKRLMHAIAKLRNPIR</sequence>
<keyword evidence="4 7" id="KW-0812">Transmembrane</keyword>
<evidence type="ECO:0000256" key="6">
    <source>
        <dbReference type="ARBA" id="ARBA00023136"/>
    </source>
</evidence>
<evidence type="ECO:0000313" key="10">
    <source>
        <dbReference type="Proteomes" id="UP000828390"/>
    </source>
</evidence>
<dbReference type="InterPro" id="IPR004835">
    <property type="entry name" value="Chitin_synth"/>
</dbReference>
<dbReference type="Gene3D" id="1.10.150.50">
    <property type="entry name" value="Transcription Factor, Ets-1"/>
    <property type="match status" value="2"/>
</dbReference>
<dbReference type="GO" id="GO:0004100">
    <property type="term" value="F:chitin synthase activity"/>
    <property type="evidence" value="ECO:0007669"/>
    <property type="project" value="UniProtKB-EC"/>
</dbReference>
<feature type="transmembrane region" description="Helical" evidence="7">
    <location>
        <begin position="73"/>
        <end position="103"/>
    </location>
</feature>
<dbReference type="Proteomes" id="UP000828390">
    <property type="component" value="Unassembled WGS sequence"/>
</dbReference>
<feature type="transmembrane region" description="Helical" evidence="7">
    <location>
        <begin position="139"/>
        <end position="157"/>
    </location>
</feature>
<evidence type="ECO:0000313" key="9">
    <source>
        <dbReference type="EMBL" id="KAH3868291.1"/>
    </source>
</evidence>
<feature type="transmembrane region" description="Helical" evidence="7">
    <location>
        <begin position="109"/>
        <end position="127"/>
    </location>
</feature>
<proteinExistence type="predicted"/>
<dbReference type="EC" id="2.4.1.16" evidence="2"/>
<dbReference type="EMBL" id="JAIWYP010000002">
    <property type="protein sequence ID" value="KAH3868291.1"/>
    <property type="molecule type" value="Genomic_DNA"/>
</dbReference>